<dbReference type="AlphaFoldDB" id="A0A975K5H7"/>
<dbReference type="GO" id="GO:0003677">
    <property type="term" value="F:DNA binding"/>
    <property type="evidence" value="ECO:0007669"/>
    <property type="project" value="InterPro"/>
</dbReference>
<sequence>MTQSISEALAALPQPQRAIFLLHAWHGLSYVQIAFCLNLEVCQVEQSLAGALYALSDTFDS</sequence>
<protein>
    <recommendedName>
        <fullName evidence="1">RNA polymerase sigma factor 70 region 4 type 2 domain-containing protein</fullName>
    </recommendedName>
</protein>
<dbReference type="Proteomes" id="UP000681425">
    <property type="component" value="Chromosome"/>
</dbReference>
<name>A0A975K5H7_9SPHN</name>
<evidence type="ECO:0000313" key="3">
    <source>
        <dbReference type="Proteomes" id="UP000681425"/>
    </source>
</evidence>
<dbReference type="InterPro" id="IPR036388">
    <property type="entry name" value="WH-like_DNA-bd_sf"/>
</dbReference>
<evidence type="ECO:0000313" key="2">
    <source>
        <dbReference type="EMBL" id="QUT05175.1"/>
    </source>
</evidence>
<dbReference type="RefSeq" id="WP_212608865.1">
    <property type="nucleotide sequence ID" value="NZ_CP073910.1"/>
</dbReference>
<reference evidence="2" key="1">
    <citation type="submission" date="2021-04" db="EMBL/GenBank/DDBJ databases">
        <title>Isolation of p-tert-butylphenol degrading bacteria Sphingobium phenoxybenzoativorans Tas13 from active sludge.</title>
        <authorList>
            <person name="Li Y."/>
        </authorList>
    </citation>
    <scope>NUCLEOTIDE SEQUENCE</scope>
    <source>
        <strain evidence="2">Tas13</strain>
    </source>
</reference>
<dbReference type="SUPFAM" id="SSF88659">
    <property type="entry name" value="Sigma3 and sigma4 domains of RNA polymerase sigma factors"/>
    <property type="match status" value="1"/>
</dbReference>
<dbReference type="Pfam" id="PF08281">
    <property type="entry name" value="Sigma70_r4_2"/>
    <property type="match status" value="1"/>
</dbReference>
<feature type="domain" description="RNA polymerase sigma factor 70 region 4 type 2" evidence="1">
    <location>
        <begin position="3"/>
        <end position="51"/>
    </location>
</feature>
<dbReference type="InterPro" id="IPR013324">
    <property type="entry name" value="RNA_pol_sigma_r3/r4-like"/>
</dbReference>
<keyword evidence="3" id="KW-1185">Reference proteome</keyword>
<dbReference type="InterPro" id="IPR013249">
    <property type="entry name" value="RNA_pol_sigma70_r4_t2"/>
</dbReference>
<dbReference type="KEGG" id="spph:KFK14_19575"/>
<evidence type="ECO:0000259" key="1">
    <source>
        <dbReference type="Pfam" id="PF08281"/>
    </source>
</evidence>
<accession>A0A975K5H7</accession>
<dbReference type="Gene3D" id="1.10.10.10">
    <property type="entry name" value="Winged helix-like DNA-binding domain superfamily/Winged helix DNA-binding domain"/>
    <property type="match status" value="1"/>
</dbReference>
<dbReference type="GO" id="GO:0006352">
    <property type="term" value="P:DNA-templated transcription initiation"/>
    <property type="evidence" value="ECO:0007669"/>
    <property type="project" value="InterPro"/>
</dbReference>
<gene>
    <name evidence="2" type="ORF">KFK14_19575</name>
</gene>
<proteinExistence type="predicted"/>
<dbReference type="EMBL" id="CP073910">
    <property type="protein sequence ID" value="QUT05175.1"/>
    <property type="molecule type" value="Genomic_DNA"/>
</dbReference>
<organism evidence="2 3">
    <name type="scientific">Sphingobium phenoxybenzoativorans</name>
    <dbReference type="NCBI Taxonomy" id="1592790"/>
    <lineage>
        <taxon>Bacteria</taxon>
        <taxon>Pseudomonadati</taxon>
        <taxon>Pseudomonadota</taxon>
        <taxon>Alphaproteobacteria</taxon>
        <taxon>Sphingomonadales</taxon>
        <taxon>Sphingomonadaceae</taxon>
        <taxon>Sphingobium</taxon>
    </lineage>
</organism>
<dbReference type="GO" id="GO:0016987">
    <property type="term" value="F:sigma factor activity"/>
    <property type="evidence" value="ECO:0007669"/>
    <property type="project" value="InterPro"/>
</dbReference>